<gene>
    <name evidence="2" type="ORF">MELLADRAFT_101651</name>
</gene>
<name>F4R6I8_MELLP</name>
<dbReference type="Proteomes" id="UP000001072">
    <property type="component" value="Unassembled WGS sequence"/>
</dbReference>
<evidence type="ECO:0000256" key="1">
    <source>
        <dbReference type="SAM" id="MobiDB-lite"/>
    </source>
</evidence>
<dbReference type="AlphaFoldDB" id="F4R6I8"/>
<feature type="region of interest" description="Disordered" evidence="1">
    <location>
        <begin position="38"/>
        <end position="65"/>
    </location>
</feature>
<reference evidence="3" key="1">
    <citation type="journal article" date="2011" name="Proc. Natl. Acad. Sci. U.S.A.">
        <title>Obligate biotrophy features unraveled by the genomic analysis of rust fungi.</title>
        <authorList>
            <person name="Duplessis S."/>
            <person name="Cuomo C.A."/>
            <person name="Lin Y.-C."/>
            <person name="Aerts A."/>
            <person name="Tisserant E."/>
            <person name="Veneault-Fourrey C."/>
            <person name="Joly D.L."/>
            <person name="Hacquard S."/>
            <person name="Amselem J."/>
            <person name="Cantarel B.L."/>
            <person name="Chiu R."/>
            <person name="Coutinho P.M."/>
            <person name="Feau N."/>
            <person name="Field M."/>
            <person name="Frey P."/>
            <person name="Gelhaye E."/>
            <person name="Goldberg J."/>
            <person name="Grabherr M.G."/>
            <person name="Kodira C.D."/>
            <person name="Kohler A."/>
            <person name="Kuees U."/>
            <person name="Lindquist E.A."/>
            <person name="Lucas S.M."/>
            <person name="Mago R."/>
            <person name="Mauceli E."/>
            <person name="Morin E."/>
            <person name="Murat C."/>
            <person name="Pangilinan J.L."/>
            <person name="Park R."/>
            <person name="Pearson M."/>
            <person name="Quesneville H."/>
            <person name="Rouhier N."/>
            <person name="Sakthikumar S."/>
            <person name="Salamov A.A."/>
            <person name="Schmutz J."/>
            <person name="Selles B."/>
            <person name="Shapiro H."/>
            <person name="Tanguay P."/>
            <person name="Tuskan G.A."/>
            <person name="Henrissat B."/>
            <person name="Van de Peer Y."/>
            <person name="Rouze P."/>
            <person name="Ellis J.G."/>
            <person name="Dodds P.N."/>
            <person name="Schein J.E."/>
            <person name="Zhong S."/>
            <person name="Hamelin R.C."/>
            <person name="Grigoriev I.V."/>
            <person name="Szabo L.J."/>
            <person name="Martin F."/>
        </authorList>
    </citation>
    <scope>NUCLEOTIDE SEQUENCE [LARGE SCALE GENOMIC DNA]</scope>
    <source>
        <strain evidence="3">98AG31 / pathotype 3-4-7</strain>
    </source>
</reference>
<protein>
    <submittedName>
        <fullName evidence="2">Uncharacterized protein</fullName>
    </submittedName>
</protein>
<keyword evidence="3" id="KW-1185">Reference proteome</keyword>
<dbReference type="HOGENOM" id="CLU_1175642_0_0_1"/>
<proteinExistence type="predicted"/>
<dbReference type="EMBL" id="GL883091">
    <property type="protein sequence ID" value="EGG12457.1"/>
    <property type="molecule type" value="Genomic_DNA"/>
</dbReference>
<dbReference type="RefSeq" id="XP_007404832.1">
    <property type="nucleotide sequence ID" value="XM_007404770.1"/>
</dbReference>
<dbReference type="InParanoid" id="F4R6I8"/>
<dbReference type="GeneID" id="18921426"/>
<organism evidence="3">
    <name type="scientific">Melampsora larici-populina (strain 98AG31 / pathotype 3-4-7)</name>
    <name type="common">Poplar leaf rust fungus</name>
    <dbReference type="NCBI Taxonomy" id="747676"/>
    <lineage>
        <taxon>Eukaryota</taxon>
        <taxon>Fungi</taxon>
        <taxon>Dikarya</taxon>
        <taxon>Basidiomycota</taxon>
        <taxon>Pucciniomycotina</taxon>
        <taxon>Pucciniomycetes</taxon>
        <taxon>Pucciniales</taxon>
        <taxon>Melampsoraceae</taxon>
        <taxon>Melampsora</taxon>
    </lineage>
</organism>
<evidence type="ECO:0000313" key="3">
    <source>
        <dbReference type="Proteomes" id="UP000001072"/>
    </source>
</evidence>
<sequence>MSSPNSIYSFVCPDKIQDELANEVCWLCNSFSSPMSTPKTNPIRLIHTPKTTPPSSRSQKRLGLDPQGRLMTHRRKSQLDQAQRKVKASIQNKRRSEFRQLREALYLISTYSGPYLHSPEEKKKAAKYLRTQNLGAEFVEELDDNVRWEWLHSQEGTLANYEIKKSMATLITLDQTTGIATPQKIEISYREHIAKDLLFKIFETKDLGPVSYSAFHTGYIMSHDKAHSAVKGIWTD</sequence>
<dbReference type="KEGG" id="mlr:MELLADRAFT_101651"/>
<accession>F4R6I8</accession>
<dbReference type="VEuPathDB" id="FungiDB:MELLADRAFT_101651"/>
<evidence type="ECO:0000313" key="2">
    <source>
        <dbReference type="EMBL" id="EGG12457.1"/>
    </source>
</evidence>